<keyword evidence="10" id="KW-1185">Reference proteome</keyword>
<dbReference type="AlphaFoldDB" id="A0A1W5ZZH2"/>
<dbReference type="PANTHER" id="PTHR34582:SF6">
    <property type="entry name" value="UPF0702 TRANSMEMBRANE PROTEIN YCAP"/>
    <property type="match status" value="1"/>
</dbReference>
<name>A0A1W5ZZH2_9BACI</name>
<evidence type="ECO:0000256" key="2">
    <source>
        <dbReference type="ARBA" id="ARBA00006448"/>
    </source>
</evidence>
<dbReference type="InterPro" id="IPR023090">
    <property type="entry name" value="UPF0702_alpha/beta_dom_sf"/>
</dbReference>
<feature type="transmembrane region" description="Helical" evidence="7">
    <location>
        <begin position="45"/>
        <end position="65"/>
    </location>
</feature>
<evidence type="ECO:0000259" key="8">
    <source>
        <dbReference type="Pfam" id="PF04239"/>
    </source>
</evidence>
<dbReference type="RefSeq" id="WP_085031123.1">
    <property type="nucleotide sequence ID" value="NZ_CP020772.1"/>
</dbReference>
<gene>
    <name evidence="9" type="ORF">HM131_18265</name>
</gene>
<dbReference type="InterPro" id="IPR007353">
    <property type="entry name" value="DUF421"/>
</dbReference>
<dbReference type="Pfam" id="PF04239">
    <property type="entry name" value="DUF421"/>
    <property type="match status" value="1"/>
</dbReference>
<evidence type="ECO:0000256" key="4">
    <source>
        <dbReference type="ARBA" id="ARBA00022692"/>
    </source>
</evidence>
<organism evidence="9 10">
    <name type="scientific">Halobacillus mangrovi</name>
    <dbReference type="NCBI Taxonomy" id="402384"/>
    <lineage>
        <taxon>Bacteria</taxon>
        <taxon>Bacillati</taxon>
        <taxon>Bacillota</taxon>
        <taxon>Bacilli</taxon>
        <taxon>Bacillales</taxon>
        <taxon>Bacillaceae</taxon>
        <taxon>Halobacillus</taxon>
    </lineage>
</organism>
<dbReference type="OrthoDB" id="9778331at2"/>
<evidence type="ECO:0000256" key="6">
    <source>
        <dbReference type="ARBA" id="ARBA00023136"/>
    </source>
</evidence>
<evidence type="ECO:0000313" key="9">
    <source>
        <dbReference type="EMBL" id="ARI78664.1"/>
    </source>
</evidence>
<keyword evidence="6 7" id="KW-0472">Membrane</keyword>
<dbReference type="KEGG" id="hmn:HM131_18265"/>
<comment type="similarity">
    <text evidence="2">Belongs to the UPF0702 family.</text>
</comment>
<proteinExistence type="inferred from homology"/>
<feature type="domain" description="YetF C-terminal" evidence="8">
    <location>
        <begin position="94"/>
        <end position="226"/>
    </location>
</feature>
<dbReference type="STRING" id="402384.HM131_18265"/>
<dbReference type="Gene3D" id="3.30.240.20">
    <property type="entry name" value="bsu07140 like domains"/>
    <property type="match status" value="2"/>
</dbReference>
<evidence type="ECO:0000256" key="5">
    <source>
        <dbReference type="ARBA" id="ARBA00022989"/>
    </source>
</evidence>
<evidence type="ECO:0000256" key="1">
    <source>
        <dbReference type="ARBA" id="ARBA00004651"/>
    </source>
</evidence>
<reference evidence="9 10" key="1">
    <citation type="submission" date="2017-04" db="EMBL/GenBank/DDBJ databases">
        <title>The whole genome sequencing and assembly of Halobacillus mangrovi strain.</title>
        <authorList>
            <person name="Lee S.-J."/>
            <person name="Park M.-K."/>
            <person name="Kim J.-Y."/>
            <person name="Lee Y.-J."/>
            <person name="Yi H."/>
            <person name="Bahn Y.-S."/>
            <person name="Kim J.F."/>
            <person name="Lee D.-W."/>
        </authorList>
    </citation>
    <scope>NUCLEOTIDE SEQUENCE [LARGE SCALE GENOMIC DNA]</scope>
    <source>
        <strain evidence="9 10">KTB 131</strain>
    </source>
</reference>
<dbReference type="GO" id="GO:0005886">
    <property type="term" value="C:plasma membrane"/>
    <property type="evidence" value="ECO:0007669"/>
    <property type="project" value="UniProtKB-SubCell"/>
</dbReference>
<keyword evidence="4 7" id="KW-0812">Transmembrane</keyword>
<evidence type="ECO:0000313" key="10">
    <source>
        <dbReference type="Proteomes" id="UP000192527"/>
    </source>
</evidence>
<dbReference type="EMBL" id="CP020772">
    <property type="protein sequence ID" value="ARI78664.1"/>
    <property type="molecule type" value="Genomic_DNA"/>
</dbReference>
<evidence type="ECO:0000256" key="7">
    <source>
        <dbReference type="SAM" id="Phobius"/>
    </source>
</evidence>
<comment type="subcellular location">
    <subcellularLocation>
        <location evidence="1">Cell membrane</location>
        <topology evidence="1">Multi-pass membrane protein</topology>
    </subcellularLocation>
</comment>
<sequence length="237" mass="26486">MNQLVEVFQATEDLSLGGFALRTIVSVLMIYFMSRFLLKRAAGQFTAFDFVFLWMLGALAVAPLLDGKILFSTTVLATVTLYFWHFVVAWLSVRSSRFASLIRREPTVLVKKGKLNVKNMKKTFFSTDLLLAEMRLAEAPDLKEVDEVILESSGHLSVVKKSGHTPPTPVDFQIPVPSGGVPTILINNGRVDHANLKKLDLTEEWLTTQLNQKGVPTIKDTYLATISPDGEFYYSVK</sequence>
<dbReference type="PANTHER" id="PTHR34582">
    <property type="entry name" value="UPF0702 TRANSMEMBRANE PROTEIN YCAP"/>
    <property type="match status" value="1"/>
</dbReference>
<protein>
    <recommendedName>
        <fullName evidence="8">YetF C-terminal domain-containing protein</fullName>
    </recommendedName>
</protein>
<evidence type="ECO:0000256" key="3">
    <source>
        <dbReference type="ARBA" id="ARBA00022475"/>
    </source>
</evidence>
<feature type="transmembrane region" description="Helical" evidence="7">
    <location>
        <begin position="14"/>
        <end position="33"/>
    </location>
</feature>
<feature type="transmembrane region" description="Helical" evidence="7">
    <location>
        <begin position="71"/>
        <end position="93"/>
    </location>
</feature>
<accession>A0A1W5ZZH2</accession>
<keyword evidence="3" id="KW-1003">Cell membrane</keyword>
<keyword evidence="5 7" id="KW-1133">Transmembrane helix</keyword>
<dbReference type="Proteomes" id="UP000192527">
    <property type="component" value="Chromosome"/>
</dbReference>